<accession>A0A5D2KIM8</accession>
<proteinExistence type="predicted"/>
<dbReference type="EMBL" id="CM017628">
    <property type="protein sequence ID" value="TYH66772.1"/>
    <property type="molecule type" value="Genomic_DNA"/>
</dbReference>
<keyword evidence="1" id="KW-0812">Transmembrane</keyword>
<protein>
    <submittedName>
        <fullName evidence="2">Uncharacterized protein</fullName>
    </submittedName>
</protein>
<name>A0A5D2KIM8_GOSTO</name>
<keyword evidence="3" id="KW-1185">Reference proteome</keyword>
<feature type="transmembrane region" description="Helical" evidence="1">
    <location>
        <begin position="38"/>
        <end position="61"/>
    </location>
</feature>
<evidence type="ECO:0000313" key="2">
    <source>
        <dbReference type="EMBL" id="TYH66772.1"/>
    </source>
</evidence>
<gene>
    <name evidence="2" type="ORF">ES332_D06G146300v1</name>
</gene>
<reference evidence="2 3" key="1">
    <citation type="submission" date="2019-07" db="EMBL/GenBank/DDBJ databases">
        <title>WGS assembly of Gossypium tomentosum.</title>
        <authorList>
            <person name="Chen Z.J."/>
            <person name="Sreedasyam A."/>
            <person name="Ando A."/>
            <person name="Song Q."/>
            <person name="De L."/>
            <person name="Hulse-Kemp A."/>
            <person name="Ding M."/>
            <person name="Ye W."/>
            <person name="Kirkbride R."/>
            <person name="Jenkins J."/>
            <person name="Plott C."/>
            <person name="Lovell J."/>
            <person name="Lin Y.-M."/>
            <person name="Vaughn R."/>
            <person name="Liu B."/>
            <person name="Li W."/>
            <person name="Simpson S."/>
            <person name="Scheffler B."/>
            <person name="Saski C."/>
            <person name="Grover C."/>
            <person name="Hu G."/>
            <person name="Conover J."/>
            <person name="Carlson J."/>
            <person name="Shu S."/>
            <person name="Boston L."/>
            <person name="Williams M."/>
            <person name="Peterson D."/>
            <person name="Mcgee K."/>
            <person name="Jones D."/>
            <person name="Wendel J."/>
            <person name="Stelly D."/>
            <person name="Grimwood J."/>
            <person name="Schmutz J."/>
        </authorList>
    </citation>
    <scope>NUCLEOTIDE SEQUENCE [LARGE SCALE GENOMIC DNA]</scope>
    <source>
        <strain evidence="2">7179.01</strain>
    </source>
</reference>
<dbReference type="Proteomes" id="UP000322667">
    <property type="component" value="Chromosome D06"/>
</dbReference>
<evidence type="ECO:0000256" key="1">
    <source>
        <dbReference type="SAM" id="Phobius"/>
    </source>
</evidence>
<sequence length="89" mass="10535">MVGYFPEKSQNMVFMGGLRKYAPITQIVILVDEIFSDYWLYSPIFAIIVSSTTRLIAFYIIRIYLLTFEEYLDIHFQKYSGKKITFSIQ</sequence>
<dbReference type="AlphaFoldDB" id="A0A5D2KIM8"/>
<keyword evidence="1" id="KW-0472">Membrane</keyword>
<keyword evidence="1" id="KW-1133">Transmembrane helix</keyword>
<organism evidence="2 3">
    <name type="scientific">Gossypium tomentosum</name>
    <name type="common">Hawaiian cotton</name>
    <name type="synonym">Gossypium sandvicense</name>
    <dbReference type="NCBI Taxonomy" id="34277"/>
    <lineage>
        <taxon>Eukaryota</taxon>
        <taxon>Viridiplantae</taxon>
        <taxon>Streptophyta</taxon>
        <taxon>Embryophyta</taxon>
        <taxon>Tracheophyta</taxon>
        <taxon>Spermatophyta</taxon>
        <taxon>Magnoliopsida</taxon>
        <taxon>eudicotyledons</taxon>
        <taxon>Gunneridae</taxon>
        <taxon>Pentapetalae</taxon>
        <taxon>rosids</taxon>
        <taxon>malvids</taxon>
        <taxon>Malvales</taxon>
        <taxon>Malvaceae</taxon>
        <taxon>Malvoideae</taxon>
        <taxon>Gossypium</taxon>
    </lineage>
</organism>
<evidence type="ECO:0000313" key="3">
    <source>
        <dbReference type="Proteomes" id="UP000322667"/>
    </source>
</evidence>